<evidence type="ECO:0000313" key="3">
    <source>
        <dbReference type="EMBL" id="KAK6749109.1"/>
    </source>
</evidence>
<keyword evidence="1" id="KW-0175">Coiled coil</keyword>
<sequence length="328" mass="37968">MSIGLKLRRCEEFDDIEAKIRMLTPDQPRTHPEDSSGQNSQDDKVTQQSAEQRELCEQQKMNIVEMERVIVQDIKNQISRSDPVHCSFKYSMHFYEEMEQKFNTHQLKSYGDPKKKTKQTVTLLKKNFAKNSPSHRITIIRRKGQETVRNKKKAPKKLPCSAENAEQKIEGLEREVDILKMEKEQLKKIANYSSCNKVGELKRYLAIKDDYMEYLGKQCDEFDELEVKYKQEMYKERDRLKAQTDASNVPVAPVLAEKTCLLDAYGKRLPDEEEFDERSDKDHAFKSAPSSPTPSKSFDSIAGPALEESTTELAAVTPNRTLHFTLYK</sequence>
<keyword evidence="4" id="KW-1185">Reference proteome</keyword>
<protein>
    <submittedName>
        <fullName evidence="3">Uncharacterized protein</fullName>
    </submittedName>
</protein>
<evidence type="ECO:0000313" key="4">
    <source>
        <dbReference type="Proteomes" id="UP001303046"/>
    </source>
</evidence>
<dbReference type="EMBL" id="JAVFWL010000004">
    <property type="protein sequence ID" value="KAK6749109.1"/>
    <property type="molecule type" value="Genomic_DNA"/>
</dbReference>
<reference evidence="3 4" key="1">
    <citation type="submission" date="2023-08" db="EMBL/GenBank/DDBJ databases">
        <title>A Necator americanus chromosomal reference genome.</title>
        <authorList>
            <person name="Ilik V."/>
            <person name="Petrzelkova K.J."/>
            <person name="Pardy F."/>
            <person name="Fuh T."/>
            <person name="Niatou-Singa F.S."/>
            <person name="Gouil Q."/>
            <person name="Baker L."/>
            <person name="Ritchie M.E."/>
            <person name="Jex A.R."/>
            <person name="Gazzola D."/>
            <person name="Li H."/>
            <person name="Toshio Fujiwara R."/>
            <person name="Zhan B."/>
            <person name="Aroian R.V."/>
            <person name="Pafco B."/>
            <person name="Schwarz E.M."/>
        </authorList>
    </citation>
    <scope>NUCLEOTIDE SEQUENCE [LARGE SCALE GENOMIC DNA]</scope>
    <source>
        <strain evidence="3 4">Aroian</strain>
        <tissue evidence="3">Whole animal</tissue>
    </source>
</reference>
<feature type="region of interest" description="Disordered" evidence="2">
    <location>
        <begin position="271"/>
        <end position="304"/>
    </location>
</feature>
<evidence type="ECO:0000256" key="2">
    <source>
        <dbReference type="SAM" id="MobiDB-lite"/>
    </source>
</evidence>
<comment type="caution">
    <text evidence="3">The sequence shown here is derived from an EMBL/GenBank/DDBJ whole genome shotgun (WGS) entry which is preliminary data.</text>
</comment>
<feature type="region of interest" description="Disordered" evidence="2">
    <location>
        <begin position="20"/>
        <end position="51"/>
    </location>
</feature>
<accession>A0ABR1DFC8</accession>
<name>A0ABR1DFC8_NECAM</name>
<organism evidence="3 4">
    <name type="scientific">Necator americanus</name>
    <name type="common">Human hookworm</name>
    <dbReference type="NCBI Taxonomy" id="51031"/>
    <lineage>
        <taxon>Eukaryota</taxon>
        <taxon>Metazoa</taxon>
        <taxon>Ecdysozoa</taxon>
        <taxon>Nematoda</taxon>
        <taxon>Chromadorea</taxon>
        <taxon>Rhabditida</taxon>
        <taxon>Rhabditina</taxon>
        <taxon>Rhabditomorpha</taxon>
        <taxon>Strongyloidea</taxon>
        <taxon>Ancylostomatidae</taxon>
        <taxon>Bunostominae</taxon>
        <taxon>Necator</taxon>
    </lineage>
</organism>
<feature type="compositionally biased region" description="Low complexity" evidence="2">
    <location>
        <begin position="286"/>
        <end position="298"/>
    </location>
</feature>
<dbReference type="Proteomes" id="UP001303046">
    <property type="component" value="Unassembled WGS sequence"/>
</dbReference>
<proteinExistence type="predicted"/>
<evidence type="ECO:0000256" key="1">
    <source>
        <dbReference type="SAM" id="Coils"/>
    </source>
</evidence>
<feature type="compositionally biased region" description="Basic and acidic residues" evidence="2">
    <location>
        <begin position="41"/>
        <end position="51"/>
    </location>
</feature>
<gene>
    <name evidence="3" type="primary">Necator_chrIV.g14906</name>
    <name evidence="3" type="ORF">RB195_001611</name>
</gene>
<feature type="coiled-coil region" evidence="1">
    <location>
        <begin position="162"/>
        <end position="189"/>
    </location>
</feature>